<evidence type="ECO:0000259" key="3">
    <source>
        <dbReference type="Pfam" id="PF16344"/>
    </source>
</evidence>
<keyword evidence="1" id="KW-1133">Transmembrane helix</keyword>
<dbReference type="PANTHER" id="PTHR30273:SF2">
    <property type="entry name" value="PROTEIN FECR"/>
    <property type="match status" value="1"/>
</dbReference>
<dbReference type="FunFam" id="2.60.120.1440:FF:000001">
    <property type="entry name" value="Putative anti-sigma factor"/>
    <property type="match status" value="1"/>
</dbReference>
<keyword evidence="5" id="KW-1185">Reference proteome</keyword>
<comment type="caution">
    <text evidence="4">The sequence shown here is derived from an EMBL/GenBank/DDBJ whole genome shotgun (WGS) entry which is preliminary data.</text>
</comment>
<dbReference type="Gene3D" id="2.60.120.1440">
    <property type="match status" value="1"/>
</dbReference>
<dbReference type="PANTHER" id="PTHR30273">
    <property type="entry name" value="PERIPLASMIC SIGNAL SENSOR AND SIGMA FACTOR ACTIVATOR FECR-RELATED"/>
    <property type="match status" value="1"/>
</dbReference>
<name>A0A495J7M9_9SPHI</name>
<protein>
    <submittedName>
        <fullName evidence="4">FecR family protein</fullName>
    </submittedName>
</protein>
<evidence type="ECO:0000313" key="5">
    <source>
        <dbReference type="Proteomes" id="UP000268007"/>
    </source>
</evidence>
<proteinExistence type="predicted"/>
<dbReference type="AlphaFoldDB" id="A0A495J7M9"/>
<dbReference type="InterPro" id="IPR012373">
    <property type="entry name" value="Ferrdict_sens_TM"/>
</dbReference>
<dbReference type="GO" id="GO:0016989">
    <property type="term" value="F:sigma factor antagonist activity"/>
    <property type="evidence" value="ECO:0007669"/>
    <property type="project" value="TreeGrafter"/>
</dbReference>
<sequence length="324" mass="37273">MQGSYFKNLLEKLFQGEITYEQYLDLKDQVKDSTDEEISSGLQSLWDGYSLAEPMELATKFGVLSNIHQQIGVENTRNSRRTNWWRYAAVLAIPLLIISTYYAAFHQKTKYDFTVLTSEGEKSQLLLPDGTKVWLNSGSKITYANDFSEDNREVRLIGEAFFEVKKDAKHRFVVATEQVNVEVHGTEFNVSAYPDERDTKVSLLSGKISLIDPTNNKTMATMKPGYQVAVNKNLHRWLSYSCDVETEALWVKSVLRFENAAAGEVFTKLEHWYGIKIHIENPDTSIRYGFTLKSESIREMLDLINKITPINYKINGEEVFIRYK</sequence>
<evidence type="ECO:0000256" key="1">
    <source>
        <dbReference type="SAM" id="Phobius"/>
    </source>
</evidence>
<dbReference type="EMBL" id="RBKU01000001">
    <property type="protein sequence ID" value="RKR84019.1"/>
    <property type="molecule type" value="Genomic_DNA"/>
</dbReference>
<keyword evidence="1" id="KW-0812">Transmembrane</keyword>
<dbReference type="Pfam" id="PF16344">
    <property type="entry name" value="FecR_C"/>
    <property type="match status" value="1"/>
</dbReference>
<organism evidence="4 5">
    <name type="scientific">Mucilaginibacter gracilis</name>
    <dbReference type="NCBI Taxonomy" id="423350"/>
    <lineage>
        <taxon>Bacteria</taxon>
        <taxon>Pseudomonadati</taxon>
        <taxon>Bacteroidota</taxon>
        <taxon>Sphingobacteriia</taxon>
        <taxon>Sphingobacteriales</taxon>
        <taxon>Sphingobacteriaceae</taxon>
        <taxon>Mucilaginibacter</taxon>
    </lineage>
</organism>
<dbReference type="InterPro" id="IPR032508">
    <property type="entry name" value="FecR_C"/>
</dbReference>
<feature type="domain" description="Protein FecR C-terminal" evidence="3">
    <location>
        <begin position="255"/>
        <end position="321"/>
    </location>
</feature>
<dbReference type="InterPro" id="IPR006860">
    <property type="entry name" value="FecR"/>
</dbReference>
<evidence type="ECO:0000259" key="2">
    <source>
        <dbReference type="Pfam" id="PF04773"/>
    </source>
</evidence>
<accession>A0A495J7M9</accession>
<feature type="transmembrane region" description="Helical" evidence="1">
    <location>
        <begin position="84"/>
        <end position="104"/>
    </location>
</feature>
<dbReference type="PIRSF" id="PIRSF018266">
    <property type="entry name" value="FecR"/>
    <property type="match status" value="1"/>
</dbReference>
<feature type="domain" description="FecR protein" evidence="2">
    <location>
        <begin position="114"/>
        <end position="208"/>
    </location>
</feature>
<gene>
    <name evidence="4" type="ORF">BDD43_4237</name>
</gene>
<dbReference type="Pfam" id="PF04773">
    <property type="entry name" value="FecR"/>
    <property type="match status" value="1"/>
</dbReference>
<dbReference type="OrthoDB" id="1523735at2"/>
<dbReference type="RefSeq" id="WP_121199451.1">
    <property type="nucleotide sequence ID" value="NZ_RBKU01000001.1"/>
</dbReference>
<dbReference type="Proteomes" id="UP000268007">
    <property type="component" value="Unassembled WGS sequence"/>
</dbReference>
<evidence type="ECO:0000313" key="4">
    <source>
        <dbReference type="EMBL" id="RKR84019.1"/>
    </source>
</evidence>
<reference evidence="4 5" key="1">
    <citation type="submission" date="2018-10" db="EMBL/GenBank/DDBJ databases">
        <title>Genomic Encyclopedia of Archaeal and Bacterial Type Strains, Phase II (KMG-II): from individual species to whole genera.</title>
        <authorList>
            <person name="Goeker M."/>
        </authorList>
    </citation>
    <scope>NUCLEOTIDE SEQUENCE [LARGE SCALE GENOMIC DNA]</scope>
    <source>
        <strain evidence="4 5">DSM 18602</strain>
    </source>
</reference>
<keyword evidence="1" id="KW-0472">Membrane</keyword>
<dbReference type="Gene3D" id="3.55.50.30">
    <property type="match status" value="1"/>
</dbReference>